<organism evidence="1 2">
    <name type="scientific">Tenuibacillus multivorans</name>
    <dbReference type="NCBI Taxonomy" id="237069"/>
    <lineage>
        <taxon>Bacteria</taxon>
        <taxon>Bacillati</taxon>
        <taxon>Bacillota</taxon>
        <taxon>Bacilli</taxon>
        <taxon>Bacillales</taxon>
        <taxon>Bacillaceae</taxon>
        <taxon>Tenuibacillus</taxon>
    </lineage>
</organism>
<proteinExistence type="predicted"/>
<dbReference type="AlphaFoldDB" id="A0A1H0E2P6"/>
<keyword evidence="2" id="KW-1185">Reference proteome</keyword>
<reference evidence="1 2" key="1">
    <citation type="submission" date="2016-10" db="EMBL/GenBank/DDBJ databases">
        <authorList>
            <person name="de Groot N.N."/>
        </authorList>
    </citation>
    <scope>NUCLEOTIDE SEQUENCE [LARGE SCALE GENOMIC DNA]</scope>
    <source>
        <strain evidence="1 2">CGMCC 1.3442</strain>
    </source>
</reference>
<evidence type="ECO:0000313" key="1">
    <source>
        <dbReference type="EMBL" id="SDN76747.1"/>
    </source>
</evidence>
<evidence type="ECO:0000313" key="2">
    <source>
        <dbReference type="Proteomes" id="UP000199334"/>
    </source>
</evidence>
<dbReference type="EMBL" id="FNIG01000008">
    <property type="protein sequence ID" value="SDN76747.1"/>
    <property type="molecule type" value="Genomic_DNA"/>
</dbReference>
<dbReference type="RefSeq" id="WP_245686877.1">
    <property type="nucleotide sequence ID" value="NZ_BJVZ01000005.1"/>
</dbReference>
<protein>
    <submittedName>
        <fullName evidence="1">PIN domain-containing protein</fullName>
    </submittedName>
</protein>
<sequence length="166" mass="19022">MNLIYDASNPPKIFVDTTILCGALRVDGINRALLKAARFPHLYKPIISRVCLFEFVRNASKGLGKNRNKVFYTPQQIEKFIDHFLDPIFKYYMGLPVNSLIGRYSVETIINKHRPIGDVLIELSACVRETALEIAASQDMSVPLREFDQNDFHVWITAIQEEVTTY</sequence>
<gene>
    <name evidence="1" type="ORF">SAMN05216498_3042</name>
</gene>
<accession>A0A1H0E2P6</accession>
<dbReference type="Proteomes" id="UP000199334">
    <property type="component" value="Unassembled WGS sequence"/>
</dbReference>
<name>A0A1H0E2P6_9BACI</name>